<dbReference type="Pfam" id="PF18145">
    <property type="entry name" value="SAVED"/>
    <property type="match status" value="1"/>
</dbReference>
<protein>
    <recommendedName>
        <fullName evidence="1">SMODS-associated and fused to various effectors domain-containing protein</fullName>
    </recommendedName>
</protein>
<name>A0ABX5Q0Z8_9FLAO</name>
<dbReference type="InterPro" id="IPR003615">
    <property type="entry name" value="HNH_nuc"/>
</dbReference>
<sequence>MARKHIKLETKLILWGKAAGRCQYDGCNKQLYIDGLTNAEFNTAYIAHIIADSSNGPRGHKFLSDKLSDKIENLMLLCDEHHRLVDRKQVKEHTVERLNLMKQNHEDRMIKLTDISDSKESHIIMYGANIGKHNSPLIYSDACLALRPDYYPAETKPIALGMKNSSLQDDEDEFWNFENNHLEKIFDRKVRPILEESAIQNFSVFAVAPQPLLIKLGSMLNNFANVTVYANQKEPKTWNWQENAQKKNFFKLIRPENVRKNIALVFALSADIIDSRIYDTLGSETSIWKITLDKVNNDFIKHQDDLAQFRKFMRIVLNEIKKEHGECNRISVFPAMVPAVAVEFGRIWYPKADLPLTIYDQNTVRNGFIKTIEIENKK</sequence>
<feature type="domain" description="SMODS-associated and fused to various effectors" evidence="1">
    <location>
        <begin position="186"/>
        <end position="374"/>
    </location>
</feature>
<comment type="caution">
    <text evidence="2">The sequence shown here is derived from an EMBL/GenBank/DDBJ whole genome shotgun (WGS) entry which is preliminary data.</text>
</comment>
<evidence type="ECO:0000313" key="3">
    <source>
        <dbReference type="Proteomes" id="UP000248584"/>
    </source>
</evidence>
<evidence type="ECO:0000259" key="1">
    <source>
        <dbReference type="Pfam" id="PF18145"/>
    </source>
</evidence>
<dbReference type="Proteomes" id="UP000248584">
    <property type="component" value="Unassembled WGS sequence"/>
</dbReference>
<dbReference type="RefSeq" id="WP_015361312.1">
    <property type="nucleotide sequence ID" value="NZ_QKZR01000001.1"/>
</dbReference>
<evidence type="ECO:0000313" key="2">
    <source>
        <dbReference type="EMBL" id="PZX43498.1"/>
    </source>
</evidence>
<accession>A0ABX5Q0Z8</accession>
<dbReference type="InterPro" id="IPR040836">
    <property type="entry name" value="SAVED"/>
</dbReference>
<proteinExistence type="predicted"/>
<organism evidence="2 3">
    <name type="scientific">Nonlabens dokdonensis</name>
    <dbReference type="NCBI Taxonomy" id="328515"/>
    <lineage>
        <taxon>Bacteria</taxon>
        <taxon>Pseudomonadati</taxon>
        <taxon>Bacteroidota</taxon>
        <taxon>Flavobacteriia</taxon>
        <taxon>Flavobacteriales</taxon>
        <taxon>Flavobacteriaceae</taxon>
        <taxon>Nonlabens</taxon>
    </lineage>
</organism>
<dbReference type="EMBL" id="QKZR01000001">
    <property type="protein sequence ID" value="PZX43498.1"/>
    <property type="molecule type" value="Genomic_DNA"/>
</dbReference>
<keyword evidence="3" id="KW-1185">Reference proteome</keyword>
<gene>
    <name evidence="2" type="ORF">LX97_00499</name>
</gene>
<reference evidence="2 3" key="1">
    <citation type="submission" date="2018-06" db="EMBL/GenBank/DDBJ databases">
        <title>Genomic Encyclopedia of Archaeal and Bacterial Type Strains, Phase II (KMG-II): from individual species to whole genera.</title>
        <authorList>
            <person name="Goeker M."/>
        </authorList>
    </citation>
    <scope>NUCLEOTIDE SEQUENCE [LARGE SCALE GENOMIC DNA]</scope>
    <source>
        <strain evidence="2 3">DSM 17205</strain>
    </source>
</reference>
<dbReference type="CDD" id="cd00085">
    <property type="entry name" value="HNHc"/>
    <property type="match status" value="1"/>
</dbReference>
<dbReference type="NCBIfam" id="NF033611">
    <property type="entry name" value="SAVED"/>
    <property type="match status" value="1"/>
</dbReference>